<dbReference type="InterPro" id="IPR037120">
    <property type="entry name" value="Haem_peroxidase_sf_animal"/>
</dbReference>
<dbReference type="GO" id="GO:0005506">
    <property type="term" value="F:iron ion binding"/>
    <property type="evidence" value="ECO:0007669"/>
    <property type="project" value="InterPro"/>
</dbReference>
<dbReference type="STRING" id="5364.A0A5C3N3X6"/>
<dbReference type="OrthoDB" id="823504at2759"/>
<dbReference type="GO" id="GO:0020037">
    <property type="term" value="F:heme binding"/>
    <property type="evidence" value="ECO:0007669"/>
    <property type="project" value="InterPro"/>
</dbReference>
<dbReference type="InterPro" id="IPR019791">
    <property type="entry name" value="Haem_peroxidase_animal"/>
</dbReference>
<keyword evidence="5 6" id="KW-0408">Iron</keyword>
<dbReference type="AlphaFoldDB" id="A0A5C3N3X6"/>
<accession>A0A5C3N3X6</accession>
<keyword evidence="8" id="KW-1185">Reference proteome</keyword>
<dbReference type="Pfam" id="PF03098">
    <property type="entry name" value="An_peroxidase"/>
    <property type="match status" value="1"/>
</dbReference>
<feature type="binding site" description="axial binding residue" evidence="6">
    <location>
        <position position="372"/>
    </location>
    <ligand>
        <name>heme b</name>
        <dbReference type="ChEBI" id="CHEBI:60344"/>
    </ligand>
    <ligandPart>
        <name>Fe</name>
        <dbReference type="ChEBI" id="CHEBI:18248"/>
    </ligandPart>
</feature>
<evidence type="ECO:0000256" key="6">
    <source>
        <dbReference type="PIRSR" id="PIRSR619791-2"/>
    </source>
</evidence>
<evidence type="ECO:0000256" key="3">
    <source>
        <dbReference type="ARBA" id="ARBA00022964"/>
    </source>
</evidence>
<dbReference type="GO" id="GO:0006631">
    <property type="term" value="P:fatty acid metabolic process"/>
    <property type="evidence" value="ECO:0007669"/>
    <property type="project" value="UniProtKB-ARBA"/>
</dbReference>
<dbReference type="InterPro" id="IPR010255">
    <property type="entry name" value="Haem_peroxidase_sf"/>
</dbReference>
<dbReference type="CDD" id="cd09817">
    <property type="entry name" value="linoleate_diol_synthase_like"/>
    <property type="match status" value="1"/>
</dbReference>
<dbReference type="InterPro" id="IPR034812">
    <property type="entry name" value="Ppo-like_N"/>
</dbReference>
<dbReference type="GO" id="GO:0004497">
    <property type="term" value="F:monooxygenase activity"/>
    <property type="evidence" value="ECO:0007669"/>
    <property type="project" value="InterPro"/>
</dbReference>
<organism evidence="7 8">
    <name type="scientific">Heliocybe sulcata</name>
    <dbReference type="NCBI Taxonomy" id="5364"/>
    <lineage>
        <taxon>Eukaryota</taxon>
        <taxon>Fungi</taxon>
        <taxon>Dikarya</taxon>
        <taxon>Basidiomycota</taxon>
        <taxon>Agaricomycotina</taxon>
        <taxon>Agaricomycetes</taxon>
        <taxon>Gloeophyllales</taxon>
        <taxon>Gloeophyllaceae</taxon>
        <taxon>Heliocybe</taxon>
    </lineage>
</organism>
<sequence length="1057" mass="118295">MASLVSSAEHDIEKVINDFRAKVKAGAAFIPSLEGIRAVVDAVRHTNAIDDRKMLLEHILLLLSRMPEGDMLTSVQNSVIELLYLDLPHPPSTYVGPEYMYRSADGSNNNIADPNLGKANTDYARSVQQVGPLPVQVLPDPGLVFDVLLKREGFVKHPAGLSSLFFSFAALVIHSVFRTSHANVNINETSSYVDLAPLYGNSQEAQDEVRVRDGRGLLHPDVFAEDRLLLLPPAVSVLLVLFSRNHNYIARKLLEINERGWYIDPDSIGPEDPEKNAKLMRQEEDIFQTARLINAGWFGSIVFSDYFSNILGLVRDGNSWVLNPFGEIRKEDHSIFERGRGNACSVEVSVPCALKKTGSSEVFEFNCLYRWHATTSVADEKWTQQIFAKVFPDKSPDKVTPDDFKAVARTLQSSQPDCDHWTFGNLKRQADGSFKDEELSAFLRNATEQPAGAFRARGTPEIMRLNEVMGIMQSRAWGCCSLNDFRKFLGLKTYNSFLEWNPDPKIAYAAEKLYGDIHNLELYVGLQAEAAKPVIEGAGLCPGYTISRAILADAIALTRGDRFFTADYTPFTMTTWGFNDCQRDPSGPGFGSMLGRLLLRTLGDECNPKSTYTWFPLMTPDAMKSVLTNLGMVDQYELKPPAPQRPLVVVDNYKVIKEILNNDAFSVMGADRAATFVKGEGFFIASADADKARKEQREFLRVLAGSPELMQYTAKYFHRKAAELIRAQSYANIGGKTQNIDIVRDIVRVVPIQWGASELAGIPLKSKSNPDGLYTEQQLYEMLTQIYAYLFLDIDPAEEMSLHTRVGKMIQELLGHIKTSLNNRGSILAGIWDSITHMFSSHHKSVREEFMERFFGLGYSVDKMANMILAVMIGSTVELSQTLTHVINMYLDDDGAPKIRAYAKGTDARSESVLQALAYEAIRLDPPFAGVYRDCRQKKSVGTMSVQANDRVFLDIAKAHKDEGIFQNSSDANVNRSKDDYLIADGSTRCLGEELTFQIIAEILRAVFSLNNVRRAPGESGKLKRFRREVNQAARWEYLQVDGTSQWPTTMVIQYDT</sequence>
<dbReference type="SUPFAM" id="SSF48113">
    <property type="entry name" value="Heme-dependent peroxidases"/>
    <property type="match status" value="1"/>
</dbReference>
<dbReference type="PANTHER" id="PTHR11903">
    <property type="entry name" value="PROSTAGLANDIN G/H SYNTHASE"/>
    <property type="match status" value="1"/>
</dbReference>
<dbReference type="PROSITE" id="PS50292">
    <property type="entry name" value="PEROXIDASE_3"/>
    <property type="match status" value="1"/>
</dbReference>
<dbReference type="InterPro" id="IPR036396">
    <property type="entry name" value="Cyt_P450_sf"/>
</dbReference>
<evidence type="ECO:0000256" key="4">
    <source>
        <dbReference type="ARBA" id="ARBA00023002"/>
    </source>
</evidence>
<dbReference type="Proteomes" id="UP000305948">
    <property type="component" value="Unassembled WGS sequence"/>
</dbReference>
<dbReference type="SUPFAM" id="SSF48264">
    <property type="entry name" value="Cytochrome P450"/>
    <property type="match status" value="1"/>
</dbReference>
<reference evidence="7 8" key="1">
    <citation type="journal article" date="2019" name="Nat. Ecol. Evol.">
        <title>Megaphylogeny resolves global patterns of mushroom evolution.</title>
        <authorList>
            <person name="Varga T."/>
            <person name="Krizsan K."/>
            <person name="Foldi C."/>
            <person name="Dima B."/>
            <person name="Sanchez-Garcia M."/>
            <person name="Sanchez-Ramirez S."/>
            <person name="Szollosi G.J."/>
            <person name="Szarkandi J.G."/>
            <person name="Papp V."/>
            <person name="Albert L."/>
            <person name="Andreopoulos W."/>
            <person name="Angelini C."/>
            <person name="Antonin V."/>
            <person name="Barry K.W."/>
            <person name="Bougher N.L."/>
            <person name="Buchanan P."/>
            <person name="Buyck B."/>
            <person name="Bense V."/>
            <person name="Catcheside P."/>
            <person name="Chovatia M."/>
            <person name="Cooper J."/>
            <person name="Damon W."/>
            <person name="Desjardin D."/>
            <person name="Finy P."/>
            <person name="Geml J."/>
            <person name="Haridas S."/>
            <person name="Hughes K."/>
            <person name="Justo A."/>
            <person name="Karasinski D."/>
            <person name="Kautmanova I."/>
            <person name="Kiss B."/>
            <person name="Kocsube S."/>
            <person name="Kotiranta H."/>
            <person name="LaButti K.M."/>
            <person name="Lechner B.E."/>
            <person name="Liimatainen K."/>
            <person name="Lipzen A."/>
            <person name="Lukacs Z."/>
            <person name="Mihaltcheva S."/>
            <person name="Morgado L.N."/>
            <person name="Niskanen T."/>
            <person name="Noordeloos M.E."/>
            <person name="Ohm R.A."/>
            <person name="Ortiz-Santana B."/>
            <person name="Ovrebo C."/>
            <person name="Racz N."/>
            <person name="Riley R."/>
            <person name="Savchenko A."/>
            <person name="Shiryaev A."/>
            <person name="Soop K."/>
            <person name="Spirin V."/>
            <person name="Szebenyi C."/>
            <person name="Tomsovsky M."/>
            <person name="Tulloss R.E."/>
            <person name="Uehling J."/>
            <person name="Grigoriev I.V."/>
            <person name="Vagvolgyi C."/>
            <person name="Papp T."/>
            <person name="Martin F.M."/>
            <person name="Miettinen O."/>
            <person name="Hibbett D.S."/>
            <person name="Nagy L.G."/>
        </authorList>
    </citation>
    <scope>NUCLEOTIDE SEQUENCE [LARGE SCALE GENOMIC DNA]</scope>
    <source>
        <strain evidence="7 8">OMC1185</strain>
    </source>
</reference>
<evidence type="ECO:0000256" key="5">
    <source>
        <dbReference type="ARBA" id="ARBA00023004"/>
    </source>
</evidence>
<keyword evidence="2 6" id="KW-0479">Metal-binding</keyword>
<dbReference type="PANTHER" id="PTHR11903:SF37">
    <property type="entry name" value="PSI-PRODUCING OXYGENASE A"/>
    <property type="match status" value="1"/>
</dbReference>
<protein>
    <submittedName>
        <fullName evidence="7">Linoleate diol synthase</fullName>
    </submittedName>
</protein>
<evidence type="ECO:0000313" key="7">
    <source>
        <dbReference type="EMBL" id="TFK51792.1"/>
    </source>
</evidence>
<name>A0A5C3N3X6_9AGAM</name>
<gene>
    <name evidence="7" type="ORF">OE88DRAFT_1734822</name>
</gene>
<dbReference type="Gene3D" id="1.10.630.10">
    <property type="entry name" value="Cytochrome P450"/>
    <property type="match status" value="1"/>
</dbReference>
<dbReference type="GO" id="GO:0006979">
    <property type="term" value="P:response to oxidative stress"/>
    <property type="evidence" value="ECO:0007669"/>
    <property type="project" value="InterPro"/>
</dbReference>
<dbReference type="Gene3D" id="1.10.640.10">
    <property type="entry name" value="Haem peroxidase domain superfamily, animal type"/>
    <property type="match status" value="1"/>
</dbReference>
<evidence type="ECO:0000256" key="2">
    <source>
        <dbReference type="ARBA" id="ARBA00022723"/>
    </source>
</evidence>
<dbReference type="GO" id="GO:0016705">
    <property type="term" value="F:oxidoreductase activity, acting on paired donors, with incorporation or reduction of molecular oxygen"/>
    <property type="evidence" value="ECO:0007669"/>
    <property type="project" value="InterPro"/>
</dbReference>
<dbReference type="EMBL" id="ML213510">
    <property type="protein sequence ID" value="TFK51792.1"/>
    <property type="molecule type" value="Genomic_DNA"/>
</dbReference>
<dbReference type="InterPro" id="IPR050783">
    <property type="entry name" value="Oxylipin_biosynth_metab"/>
</dbReference>
<proteinExistence type="predicted"/>
<keyword evidence="3" id="KW-0223">Dioxygenase</keyword>
<dbReference type="GO" id="GO:0004601">
    <property type="term" value="F:peroxidase activity"/>
    <property type="evidence" value="ECO:0007669"/>
    <property type="project" value="InterPro"/>
</dbReference>
<evidence type="ECO:0000313" key="8">
    <source>
        <dbReference type="Proteomes" id="UP000305948"/>
    </source>
</evidence>
<keyword evidence="1 6" id="KW-0349">Heme</keyword>
<evidence type="ECO:0000256" key="1">
    <source>
        <dbReference type="ARBA" id="ARBA00022617"/>
    </source>
</evidence>
<dbReference type="GO" id="GO:0051213">
    <property type="term" value="F:dioxygenase activity"/>
    <property type="evidence" value="ECO:0007669"/>
    <property type="project" value="UniProtKB-KW"/>
</dbReference>
<keyword evidence="4" id="KW-0560">Oxidoreductase</keyword>